<keyword evidence="2" id="KW-0472">Membrane</keyword>
<dbReference type="eggNOG" id="ENOG502T4T7">
    <property type="taxonomic scope" value="Eukaryota"/>
</dbReference>
<keyword evidence="4" id="KW-1185">Reference proteome</keyword>
<name>G0M8U6_CAEBE</name>
<feature type="transmembrane region" description="Helical" evidence="2">
    <location>
        <begin position="53"/>
        <end position="75"/>
    </location>
</feature>
<reference evidence="4" key="1">
    <citation type="submission" date="2011-07" db="EMBL/GenBank/DDBJ databases">
        <authorList>
            <consortium name="Caenorhabditis brenneri Sequencing and Analysis Consortium"/>
            <person name="Wilson R.K."/>
        </authorList>
    </citation>
    <scope>NUCLEOTIDE SEQUENCE [LARGE SCALE GENOMIC DNA]</scope>
    <source>
        <strain evidence="4">PB2801</strain>
    </source>
</reference>
<feature type="compositionally biased region" description="Pro residues" evidence="1">
    <location>
        <begin position="127"/>
        <end position="146"/>
    </location>
</feature>
<dbReference type="OMA" id="PHYAWYH"/>
<dbReference type="HOGENOM" id="CLU_1278676_0_0_1"/>
<protein>
    <submittedName>
        <fullName evidence="3">Uncharacterized protein</fullName>
    </submittedName>
</protein>
<keyword evidence="2" id="KW-0812">Transmembrane</keyword>
<feature type="compositionally biased region" description="Polar residues" evidence="1">
    <location>
        <begin position="173"/>
        <end position="184"/>
    </location>
</feature>
<gene>
    <name evidence="3" type="ORF">CAEBREN_05997</name>
</gene>
<dbReference type="EMBL" id="GL379787">
    <property type="protein sequence ID" value="EGT30920.1"/>
    <property type="molecule type" value="Genomic_DNA"/>
</dbReference>
<proteinExistence type="predicted"/>
<sequence>MPVIYRGGYYPRSYYGYRYGYRPMYYARPAVIVAPHYAWYHPYYSVGGDFPMYGIYIICSITAIICILVIVIVCVGGCRSRRDPPIVEPVVGYEPYDPYYVDPYYPDPYYQDPYYAYPVDYAYGPAPPQRAPPPPPHGYPPEPPANVQPAPKPKKSESKSKSKSKSAEPSPTPSLKSSENITSGKTAKKSSTAKSEEPKK</sequence>
<evidence type="ECO:0000313" key="3">
    <source>
        <dbReference type="EMBL" id="EGT30920.1"/>
    </source>
</evidence>
<dbReference type="AlphaFoldDB" id="G0M8U6"/>
<dbReference type="InParanoid" id="G0M8U6"/>
<organism evidence="4">
    <name type="scientific">Caenorhabditis brenneri</name>
    <name type="common">Nematode worm</name>
    <dbReference type="NCBI Taxonomy" id="135651"/>
    <lineage>
        <taxon>Eukaryota</taxon>
        <taxon>Metazoa</taxon>
        <taxon>Ecdysozoa</taxon>
        <taxon>Nematoda</taxon>
        <taxon>Chromadorea</taxon>
        <taxon>Rhabditida</taxon>
        <taxon>Rhabditina</taxon>
        <taxon>Rhabditomorpha</taxon>
        <taxon>Rhabditoidea</taxon>
        <taxon>Rhabditidae</taxon>
        <taxon>Peloderinae</taxon>
        <taxon>Caenorhabditis</taxon>
    </lineage>
</organism>
<evidence type="ECO:0000256" key="2">
    <source>
        <dbReference type="SAM" id="Phobius"/>
    </source>
</evidence>
<evidence type="ECO:0000256" key="1">
    <source>
        <dbReference type="SAM" id="MobiDB-lite"/>
    </source>
</evidence>
<evidence type="ECO:0000313" key="4">
    <source>
        <dbReference type="Proteomes" id="UP000008068"/>
    </source>
</evidence>
<feature type="region of interest" description="Disordered" evidence="1">
    <location>
        <begin position="127"/>
        <end position="200"/>
    </location>
</feature>
<accession>G0M8U6</accession>
<keyword evidence="2" id="KW-1133">Transmembrane helix</keyword>
<dbReference type="Proteomes" id="UP000008068">
    <property type="component" value="Unassembled WGS sequence"/>
</dbReference>